<feature type="domain" description="C2H2-type" evidence="6">
    <location>
        <begin position="66"/>
        <end position="94"/>
    </location>
</feature>
<dbReference type="FunFam" id="3.30.160.60:FF:000100">
    <property type="entry name" value="Zinc finger 45-like"/>
    <property type="match status" value="1"/>
</dbReference>
<dbReference type="PROSITE" id="PS50157">
    <property type="entry name" value="ZINC_FINGER_C2H2_2"/>
    <property type="match status" value="2"/>
</dbReference>
<dbReference type="GO" id="GO:0008270">
    <property type="term" value="F:zinc ion binding"/>
    <property type="evidence" value="ECO:0007669"/>
    <property type="project" value="UniProtKB-KW"/>
</dbReference>
<name>A0A836ETE6_9HYME</name>
<gene>
    <name evidence="7" type="primary">Lola_15</name>
    <name evidence="7" type="ORF">G6Z78_0011646</name>
</gene>
<evidence type="ECO:0000259" key="6">
    <source>
        <dbReference type="PROSITE" id="PS50157"/>
    </source>
</evidence>
<feature type="non-terminal residue" evidence="7">
    <location>
        <position position="1"/>
    </location>
</feature>
<evidence type="ECO:0000313" key="8">
    <source>
        <dbReference type="Proteomes" id="UP000668214"/>
    </source>
</evidence>
<comment type="caution">
    <text evidence="7">The sequence shown here is derived from an EMBL/GenBank/DDBJ whole genome shotgun (WGS) entry which is preliminary data.</text>
</comment>
<proteinExistence type="predicted"/>
<dbReference type="AlphaFoldDB" id="A0A836ETE6"/>
<evidence type="ECO:0000256" key="2">
    <source>
        <dbReference type="ARBA" id="ARBA00022737"/>
    </source>
</evidence>
<evidence type="ECO:0000313" key="7">
    <source>
        <dbReference type="EMBL" id="KAG5320243.1"/>
    </source>
</evidence>
<dbReference type="InterPro" id="IPR036236">
    <property type="entry name" value="Znf_C2H2_sf"/>
</dbReference>
<accession>A0A836ETE6</accession>
<keyword evidence="4" id="KW-0862">Zinc</keyword>
<dbReference type="PROSITE" id="PS00028">
    <property type="entry name" value="ZINC_FINGER_C2H2_1"/>
    <property type="match status" value="1"/>
</dbReference>
<protein>
    <submittedName>
        <fullName evidence="7">LOLA3 protein</fullName>
    </submittedName>
</protein>
<organism evidence="7 8">
    <name type="scientific">Pseudoatta argentina</name>
    <dbReference type="NCBI Taxonomy" id="621737"/>
    <lineage>
        <taxon>Eukaryota</taxon>
        <taxon>Metazoa</taxon>
        <taxon>Ecdysozoa</taxon>
        <taxon>Arthropoda</taxon>
        <taxon>Hexapoda</taxon>
        <taxon>Insecta</taxon>
        <taxon>Pterygota</taxon>
        <taxon>Neoptera</taxon>
        <taxon>Endopterygota</taxon>
        <taxon>Hymenoptera</taxon>
        <taxon>Apocrita</taxon>
        <taxon>Aculeata</taxon>
        <taxon>Formicoidea</taxon>
        <taxon>Formicidae</taxon>
        <taxon>Myrmicinae</taxon>
        <taxon>Pseudoatta</taxon>
    </lineage>
</organism>
<keyword evidence="3 5" id="KW-0863">Zinc-finger</keyword>
<dbReference type="Proteomes" id="UP000668214">
    <property type="component" value="Unassembled WGS sequence"/>
</dbReference>
<keyword evidence="1" id="KW-0479">Metal-binding</keyword>
<keyword evidence="8" id="KW-1185">Reference proteome</keyword>
<evidence type="ECO:0000256" key="4">
    <source>
        <dbReference type="ARBA" id="ARBA00022833"/>
    </source>
</evidence>
<sequence>HDCHLGLLPGVVWTTIEPGPPRKSRHANYLKDEDLTLKCPQCGRGYKVKPSLSKHLKYECGGRRNFSCDLCGRSFTQNVSLRRHLMQNHNFYQPPRKQCVRKIIK</sequence>
<evidence type="ECO:0000256" key="1">
    <source>
        <dbReference type="ARBA" id="ARBA00022723"/>
    </source>
</evidence>
<dbReference type="SMART" id="SM00355">
    <property type="entry name" value="ZnF_C2H2"/>
    <property type="match status" value="2"/>
</dbReference>
<evidence type="ECO:0000256" key="3">
    <source>
        <dbReference type="ARBA" id="ARBA00022771"/>
    </source>
</evidence>
<dbReference type="EMBL" id="JAANIA010001497">
    <property type="protein sequence ID" value="KAG5320243.1"/>
    <property type="molecule type" value="Genomic_DNA"/>
</dbReference>
<dbReference type="Gene3D" id="3.30.160.60">
    <property type="entry name" value="Classic Zinc Finger"/>
    <property type="match status" value="1"/>
</dbReference>
<feature type="non-terminal residue" evidence="7">
    <location>
        <position position="105"/>
    </location>
</feature>
<dbReference type="InterPro" id="IPR013087">
    <property type="entry name" value="Znf_C2H2_type"/>
</dbReference>
<evidence type="ECO:0000256" key="5">
    <source>
        <dbReference type="PROSITE-ProRule" id="PRU00042"/>
    </source>
</evidence>
<dbReference type="Pfam" id="PF00096">
    <property type="entry name" value="zf-C2H2"/>
    <property type="match status" value="2"/>
</dbReference>
<keyword evidence="2" id="KW-0677">Repeat</keyword>
<feature type="domain" description="C2H2-type" evidence="6">
    <location>
        <begin position="37"/>
        <end position="64"/>
    </location>
</feature>
<dbReference type="SUPFAM" id="SSF57667">
    <property type="entry name" value="beta-beta-alpha zinc fingers"/>
    <property type="match status" value="1"/>
</dbReference>
<reference evidence="7" key="1">
    <citation type="submission" date="2020-02" db="EMBL/GenBank/DDBJ databases">
        <title>Relaxed selection underlies rapid genomic changes in the transitions from sociality to social parasitism in ants.</title>
        <authorList>
            <person name="Bi X."/>
        </authorList>
    </citation>
    <scope>NUCLEOTIDE SEQUENCE</scope>
    <source>
        <strain evidence="7">BGI-DK2014c</strain>
        <tissue evidence="7">Whole body</tissue>
    </source>
</reference>